<dbReference type="InterPro" id="IPR036049">
    <property type="entry name" value="Ribosomal_uL29_sf"/>
</dbReference>
<protein>
    <recommendedName>
        <fullName evidence="4 5">Large ribosomal subunit protein uL29</fullName>
    </recommendedName>
</protein>
<dbReference type="AlphaFoldDB" id="A0A0D2JLS3"/>
<organism evidence="6 7">
    <name type="scientific">candidate division TM6 bacterium JCVI TM6SC1</name>
    <dbReference type="NCBI Taxonomy" id="1306947"/>
    <lineage>
        <taxon>Bacteria</taxon>
        <taxon>Candidatus Babelota</taxon>
        <taxon>Vermiphilus</taxon>
    </lineage>
</organism>
<sequence>MKIKQYKEELKKLSLSELHTRLDELRRDYFSLKVNAMTSVIKDYSQFKKVKAHIRRVSTLIGQRESSQENNA</sequence>
<dbReference type="InterPro" id="IPR001854">
    <property type="entry name" value="Ribosomal_uL29"/>
</dbReference>
<comment type="similarity">
    <text evidence="1 5">Belongs to the universal ribosomal protein uL29 family.</text>
</comment>
<dbReference type="Pfam" id="PF00831">
    <property type="entry name" value="Ribosomal_L29"/>
    <property type="match status" value="1"/>
</dbReference>
<keyword evidence="3 5" id="KW-0687">Ribonucleoprotein</keyword>
<comment type="caution">
    <text evidence="6">The sequence shown here is derived from an EMBL/GenBank/DDBJ whole genome shotgun (WGS) entry which is preliminary data.</text>
</comment>
<evidence type="ECO:0000313" key="6">
    <source>
        <dbReference type="EMBL" id="KIX85293.1"/>
    </source>
</evidence>
<dbReference type="GO" id="GO:0006412">
    <property type="term" value="P:translation"/>
    <property type="evidence" value="ECO:0007669"/>
    <property type="project" value="UniProtKB-UniRule"/>
</dbReference>
<evidence type="ECO:0000256" key="1">
    <source>
        <dbReference type="ARBA" id="ARBA00009254"/>
    </source>
</evidence>
<reference evidence="6 7" key="1">
    <citation type="journal article" date="2013" name="Proc. Natl. Acad. Sci. U.S.A.">
        <title>Candidate phylum TM6 genome recovered from a hospital sink biofilm provides genomic insights into this uncultivated phylum.</title>
        <authorList>
            <person name="McLean J.S."/>
            <person name="Lombardo M.J."/>
            <person name="Badger J.H."/>
            <person name="Edlund A."/>
            <person name="Novotny M."/>
            <person name="Yee-Greenbaum J."/>
            <person name="Vyahhi N."/>
            <person name="Hall A.P."/>
            <person name="Yang Y."/>
            <person name="Dupont C.L."/>
            <person name="Ziegler M.G."/>
            <person name="Chitsaz H."/>
            <person name="Allen A.E."/>
            <person name="Yooseph S."/>
            <person name="Tesler G."/>
            <person name="Pevzner P.A."/>
            <person name="Friedman R.M."/>
            <person name="Nealson K.H."/>
            <person name="Venter J.C."/>
            <person name="Lasken R.S."/>
        </authorList>
    </citation>
    <scope>NUCLEOTIDE SEQUENCE [LARGE SCALE GENOMIC DNA]</scope>
    <source>
        <strain evidence="6 7">TM6SC1</strain>
    </source>
</reference>
<name>A0A0D2JLS3_9BACT</name>
<evidence type="ECO:0000313" key="7">
    <source>
        <dbReference type="Proteomes" id="UP000032214"/>
    </source>
</evidence>
<dbReference type="HAMAP" id="MF_00374">
    <property type="entry name" value="Ribosomal_uL29"/>
    <property type="match status" value="1"/>
</dbReference>
<dbReference type="NCBIfam" id="TIGR00012">
    <property type="entry name" value="L29"/>
    <property type="match status" value="1"/>
</dbReference>
<evidence type="ECO:0000256" key="4">
    <source>
        <dbReference type="ARBA" id="ARBA00035204"/>
    </source>
</evidence>
<evidence type="ECO:0000256" key="5">
    <source>
        <dbReference type="HAMAP-Rule" id="MF_00374"/>
    </source>
</evidence>
<evidence type="ECO:0000256" key="3">
    <source>
        <dbReference type="ARBA" id="ARBA00023274"/>
    </source>
</evidence>
<dbReference type="SUPFAM" id="SSF46561">
    <property type="entry name" value="Ribosomal protein L29 (L29p)"/>
    <property type="match status" value="1"/>
</dbReference>
<evidence type="ECO:0000256" key="2">
    <source>
        <dbReference type="ARBA" id="ARBA00022980"/>
    </source>
</evidence>
<dbReference type="Gene3D" id="1.10.287.310">
    <property type="match status" value="1"/>
</dbReference>
<dbReference type="GO" id="GO:1990904">
    <property type="term" value="C:ribonucleoprotein complex"/>
    <property type="evidence" value="ECO:0007669"/>
    <property type="project" value="UniProtKB-KW"/>
</dbReference>
<accession>A0A0D2JLS3</accession>
<dbReference type="STRING" id="1306947.J120_03235"/>
<dbReference type="Proteomes" id="UP000032214">
    <property type="component" value="Unassembled WGS sequence"/>
</dbReference>
<keyword evidence="2 5" id="KW-0689">Ribosomal protein</keyword>
<gene>
    <name evidence="5" type="primary">rpmC</name>
    <name evidence="6" type="ORF">J120_03235</name>
</gene>
<keyword evidence="7" id="KW-1185">Reference proteome</keyword>
<dbReference type="GO" id="GO:0005840">
    <property type="term" value="C:ribosome"/>
    <property type="evidence" value="ECO:0007669"/>
    <property type="project" value="UniProtKB-KW"/>
</dbReference>
<dbReference type="GO" id="GO:0003735">
    <property type="term" value="F:structural constituent of ribosome"/>
    <property type="evidence" value="ECO:0007669"/>
    <property type="project" value="InterPro"/>
</dbReference>
<dbReference type="EMBL" id="ARQD01000002">
    <property type="protein sequence ID" value="KIX85293.1"/>
    <property type="molecule type" value="Genomic_DNA"/>
</dbReference>
<proteinExistence type="inferred from homology"/>